<keyword evidence="3" id="KW-1185">Reference proteome</keyword>
<dbReference type="EMBL" id="JALHLE010000014">
    <property type="protein sequence ID" value="MCJ2179075.1"/>
    <property type="molecule type" value="Genomic_DNA"/>
</dbReference>
<accession>A0ABT0B229</accession>
<dbReference type="Gene3D" id="2.60.40.2250">
    <property type="match status" value="1"/>
</dbReference>
<comment type="caution">
    <text evidence="2">The sequence shown here is derived from an EMBL/GenBank/DDBJ whole genome shotgun (WGS) entry which is preliminary data.</text>
</comment>
<sequence length="261" mass="27887">MPISIETRLEYAVSGPVDVLLQIEAAIIPEQSVLHAHIDLPPSEHFARVQGQSGIGDRIWLRVSEPLSVHYRATVEVNRLLADVGTLAATPPHMLPGETVDYLMASRYCPADTFQDFVNGEFAGTAGGARIAAIRDWIGQTLSYEPGSSDAMTTAADTFRSQTGVCRDYAHLMIALARASAVPARFASVYGLGVEPQDFHAVAEVFLDGVWHMVDATGMSAPESIAKIGVGRDAADVAFLTSYGEVELLEQSVSVAAVDSV</sequence>
<evidence type="ECO:0000259" key="1">
    <source>
        <dbReference type="SMART" id="SM00460"/>
    </source>
</evidence>
<dbReference type="PANTHER" id="PTHR33490:SF12">
    <property type="entry name" value="BLL5557 PROTEIN"/>
    <property type="match status" value="1"/>
</dbReference>
<dbReference type="InterPro" id="IPR002931">
    <property type="entry name" value="Transglutaminase-like"/>
</dbReference>
<dbReference type="SUPFAM" id="SSF54001">
    <property type="entry name" value="Cysteine proteinases"/>
    <property type="match status" value="1"/>
</dbReference>
<dbReference type="Gene3D" id="3.10.620.30">
    <property type="match status" value="1"/>
</dbReference>
<name>A0ABT0B229_9SPHN</name>
<reference evidence="2" key="1">
    <citation type="submission" date="2022-03" db="EMBL/GenBank/DDBJ databases">
        <title>Identification of a novel bacterium isolated from mangrove sediments.</title>
        <authorList>
            <person name="Pan X."/>
        </authorList>
    </citation>
    <scope>NUCLEOTIDE SEQUENCE</scope>
    <source>
        <strain evidence="2">B2580</strain>
    </source>
</reference>
<dbReference type="InterPro" id="IPR038765">
    <property type="entry name" value="Papain-like_cys_pep_sf"/>
</dbReference>
<proteinExistence type="predicted"/>
<dbReference type="PANTHER" id="PTHR33490">
    <property type="entry name" value="BLR5614 PROTEIN-RELATED"/>
    <property type="match status" value="1"/>
</dbReference>
<organism evidence="2 3">
    <name type="scientific">Novosphingobium album</name>
    <name type="common">ex Hu et al. 2023</name>
    <dbReference type="NCBI Taxonomy" id="2930093"/>
    <lineage>
        <taxon>Bacteria</taxon>
        <taxon>Pseudomonadati</taxon>
        <taxon>Pseudomonadota</taxon>
        <taxon>Alphaproteobacteria</taxon>
        <taxon>Sphingomonadales</taxon>
        <taxon>Sphingomonadaceae</taxon>
        <taxon>Novosphingobium</taxon>
    </lineage>
</organism>
<evidence type="ECO:0000313" key="2">
    <source>
        <dbReference type="EMBL" id="MCJ2179075.1"/>
    </source>
</evidence>
<dbReference type="SMART" id="SM00460">
    <property type="entry name" value="TGc"/>
    <property type="match status" value="1"/>
</dbReference>
<dbReference type="Proteomes" id="UP001162880">
    <property type="component" value="Unassembled WGS sequence"/>
</dbReference>
<gene>
    <name evidence="2" type="ORF">MTR64_10900</name>
</gene>
<feature type="domain" description="Transglutaminase-like" evidence="1">
    <location>
        <begin position="158"/>
        <end position="218"/>
    </location>
</feature>
<evidence type="ECO:0000313" key="3">
    <source>
        <dbReference type="Proteomes" id="UP001162880"/>
    </source>
</evidence>
<protein>
    <submittedName>
        <fullName evidence="2">Transglutaminase family protein</fullName>
    </submittedName>
</protein>
<dbReference type="Pfam" id="PF01841">
    <property type="entry name" value="Transglut_core"/>
    <property type="match status" value="1"/>
</dbReference>
<dbReference type="RefSeq" id="WP_243993685.1">
    <property type="nucleotide sequence ID" value="NZ_JALHLE010000014.1"/>
</dbReference>